<dbReference type="EMBL" id="JYDH01000025">
    <property type="protein sequence ID" value="KRY38428.1"/>
    <property type="molecule type" value="Genomic_DNA"/>
</dbReference>
<dbReference type="AlphaFoldDB" id="A0A0V1BNL9"/>
<proteinExistence type="predicted"/>
<name>A0A0V1BNL9_TRISP</name>
<evidence type="ECO:0000313" key="1">
    <source>
        <dbReference type="EMBL" id="KRY38428.1"/>
    </source>
</evidence>
<dbReference type="Proteomes" id="UP000054776">
    <property type="component" value="Unassembled WGS sequence"/>
</dbReference>
<organism evidence="1 2">
    <name type="scientific">Trichinella spiralis</name>
    <name type="common">Trichina worm</name>
    <dbReference type="NCBI Taxonomy" id="6334"/>
    <lineage>
        <taxon>Eukaryota</taxon>
        <taxon>Metazoa</taxon>
        <taxon>Ecdysozoa</taxon>
        <taxon>Nematoda</taxon>
        <taxon>Enoplea</taxon>
        <taxon>Dorylaimia</taxon>
        <taxon>Trichinellida</taxon>
        <taxon>Trichinellidae</taxon>
        <taxon>Trichinella</taxon>
    </lineage>
</organism>
<protein>
    <submittedName>
        <fullName evidence="1">Uncharacterized protein</fullName>
    </submittedName>
</protein>
<comment type="caution">
    <text evidence="1">The sequence shown here is derived from an EMBL/GenBank/DDBJ whole genome shotgun (WGS) entry which is preliminary data.</text>
</comment>
<reference evidence="1 2" key="1">
    <citation type="submission" date="2015-01" db="EMBL/GenBank/DDBJ databases">
        <title>Evolution of Trichinella species and genotypes.</title>
        <authorList>
            <person name="Korhonen P.K."/>
            <person name="Edoardo P."/>
            <person name="Giuseppe L.R."/>
            <person name="Gasser R.B."/>
        </authorList>
    </citation>
    <scope>NUCLEOTIDE SEQUENCE [LARGE SCALE GENOMIC DNA]</scope>
    <source>
        <strain evidence="1">ISS3</strain>
    </source>
</reference>
<accession>A0A0V1BNL9</accession>
<dbReference type="InParanoid" id="A0A0V1BNL9"/>
<gene>
    <name evidence="1" type="ORF">T01_1055</name>
</gene>
<evidence type="ECO:0000313" key="2">
    <source>
        <dbReference type="Proteomes" id="UP000054776"/>
    </source>
</evidence>
<sequence>MIYTHEELIAYSTSIQMTSFFSILPTLHLVSASRLAIFKNGLIQILKLSHKHPSPASAYALTETSLLLLLAEYKMPGKYNNEKAESKLPAWRFFDRRVTETGKSICKSNILFVGRADPRLRN</sequence>
<keyword evidence="2" id="KW-1185">Reference proteome</keyword>